<dbReference type="Proteomes" id="UP001079672">
    <property type="component" value="Unassembled WGS sequence"/>
</dbReference>
<accession>A0A9Q4P7K8</accession>
<evidence type="ECO:0000313" key="2">
    <source>
        <dbReference type="EMBL" id="MCZ2687979.1"/>
    </source>
</evidence>
<protein>
    <recommendedName>
        <fullName evidence="1">DUF7688 domain-containing protein</fullName>
    </recommendedName>
</protein>
<gene>
    <name evidence="2" type="ORF">O1433_10775</name>
</gene>
<feature type="domain" description="DUF7688" evidence="1">
    <location>
        <begin position="17"/>
        <end position="86"/>
    </location>
</feature>
<dbReference type="EMBL" id="JAPTZU010000005">
    <property type="protein sequence ID" value="MCZ2687979.1"/>
    <property type="molecule type" value="Genomic_DNA"/>
</dbReference>
<name>A0A9Q4P7K8_BACFG</name>
<dbReference type="InterPro" id="IPR056105">
    <property type="entry name" value="DUF7688"/>
</dbReference>
<proteinExistence type="predicted"/>
<dbReference type="AlphaFoldDB" id="A0A9Q4P7K8"/>
<evidence type="ECO:0000259" key="1">
    <source>
        <dbReference type="Pfam" id="PF24737"/>
    </source>
</evidence>
<dbReference type="Pfam" id="PF24737">
    <property type="entry name" value="DUF7688"/>
    <property type="match status" value="1"/>
</dbReference>
<organism evidence="2 3">
    <name type="scientific">Bacteroides fragilis</name>
    <dbReference type="NCBI Taxonomy" id="817"/>
    <lineage>
        <taxon>Bacteria</taxon>
        <taxon>Pseudomonadati</taxon>
        <taxon>Bacteroidota</taxon>
        <taxon>Bacteroidia</taxon>
        <taxon>Bacteroidales</taxon>
        <taxon>Bacteroidaceae</taxon>
        <taxon>Bacteroides</taxon>
    </lineage>
</organism>
<comment type="caution">
    <text evidence="2">The sequence shown here is derived from an EMBL/GenBank/DDBJ whole genome shotgun (WGS) entry which is preliminary data.</text>
</comment>
<dbReference type="RefSeq" id="WP_227225014.1">
    <property type="nucleotide sequence ID" value="NZ_JAPTZU010000005.1"/>
</dbReference>
<dbReference type="GeneID" id="82186468"/>
<reference evidence="2" key="1">
    <citation type="submission" date="2022-12" db="EMBL/GenBank/DDBJ databases">
        <title>Development of a Multilocus Sequence Typing Scheme for Bacteroides fragilis Based on Whole Genome Sequencing Data and Clinical Application.</title>
        <authorList>
            <person name="Nielsen F.D."/>
            <person name="Justesen U.S."/>
        </authorList>
    </citation>
    <scope>NUCLEOTIDE SEQUENCE</scope>
    <source>
        <strain evidence="2">BF_AM_ODE_DK_2015_4</strain>
    </source>
</reference>
<evidence type="ECO:0000313" key="3">
    <source>
        <dbReference type="Proteomes" id="UP001079672"/>
    </source>
</evidence>
<sequence length="88" mass="9855">MMKVISNRNPPKESCIEEIRQGQKMILWSDDNISISMIFNNLTGQNFKADEYKAYIRNIAFGKMGFVPGTIELYKGGILIASGIIPAL</sequence>